<organism evidence="1 2">
    <name type="scientific">Platanthera guangdongensis</name>
    <dbReference type="NCBI Taxonomy" id="2320717"/>
    <lineage>
        <taxon>Eukaryota</taxon>
        <taxon>Viridiplantae</taxon>
        <taxon>Streptophyta</taxon>
        <taxon>Embryophyta</taxon>
        <taxon>Tracheophyta</taxon>
        <taxon>Spermatophyta</taxon>
        <taxon>Magnoliopsida</taxon>
        <taxon>Liliopsida</taxon>
        <taxon>Asparagales</taxon>
        <taxon>Orchidaceae</taxon>
        <taxon>Orchidoideae</taxon>
        <taxon>Orchideae</taxon>
        <taxon>Orchidinae</taxon>
        <taxon>Platanthera</taxon>
    </lineage>
</organism>
<proteinExistence type="predicted"/>
<evidence type="ECO:0000313" key="2">
    <source>
        <dbReference type="Proteomes" id="UP001412067"/>
    </source>
</evidence>
<comment type="caution">
    <text evidence="1">The sequence shown here is derived from an EMBL/GenBank/DDBJ whole genome shotgun (WGS) entry which is preliminary data.</text>
</comment>
<keyword evidence="1" id="KW-0347">Helicase</keyword>
<name>A0ABR2M911_9ASPA</name>
<dbReference type="Gene3D" id="3.40.50.300">
    <property type="entry name" value="P-loop containing nucleotide triphosphate hydrolases"/>
    <property type="match status" value="1"/>
</dbReference>
<reference evidence="1 2" key="1">
    <citation type="journal article" date="2022" name="Nat. Plants">
        <title>Genomes of leafy and leafless Platanthera orchids illuminate the evolution of mycoheterotrophy.</title>
        <authorList>
            <person name="Li M.H."/>
            <person name="Liu K.W."/>
            <person name="Li Z."/>
            <person name="Lu H.C."/>
            <person name="Ye Q.L."/>
            <person name="Zhang D."/>
            <person name="Wang J.Y."/>
            <person name="Li Y.F."/>
            <person name="Zhong Z.M."/>
            <person name="Liu X."/>
            <person name="Yu X."/>
            <person name="Liu D.K."/>
            <person name="Tu X.D."/>
            <person name="Liu B."/>
            <person name="Hao Y."/>
            <person name="Liao X.Y."/>
            <person name="Jiang Y.T."/>
            <person name="Sun W.H."/>
            <person name="Chen J."/>
            <person name="Chen Y.Q."/>
            <person name="Ai Y."/>
            <person name="Zhai J.W."/>
            <person name="Wu S.S."/>
            <person name="Zhou Z."/>
            <person name="Hsiao Y.Y."/>
            <person name="Wu W.L."/>
            <person name="Chen Y.Y."/>
            <person name="Lin Y.F."/>
            <person name="Hsu J.L."/>
            <person name="Li C.Y."/>
            <person name="Wang Z.W."/>
            <person name="Zhao X."/>
            <person name="Zhong W.Y."/>
            <person name="Ma X.K."/>
            <person name="Ma L."/>
            <person name="Huang J."/>
            <person name="Chen G.Z."/>
            <person name="Huang M.Z."/>
            <person name="Huang L."/>
            <person name="Peng D.H."/>
            <person name="Luo Y.B."/>
            <person name="Zou S.Q."/>
            <person name="Chen S.P."/>
            <person name="Lan S."/>
            <person name="Tsai W.C."/>
            <person name="Van de Peer Y."/>
            <person name="Liu Z.J."/>
        </authorList>
    </citation>
    <scope>NUCLEOTIDE SEQUENCE [LARGE SCALE GENOMIC DNA]</scope>
    <source>
        <strain evidence="1">Lor288</strain>
    </source>
</reference>
<keyword evidence="2" id="KW-1185">Reference proteome</keyword>
<protein>
    <submittedName>
        <fullName evidence="1">ATP-dependent DNA helicase DDM1</fullName>
    </submittedName>
</protein>
<gene>
    <name evidence="1" type="primary">DDM1</name>
    <name evidence="1" type="ORF">KSP40_PGU016608</name>
</gene>
<keyword evidence="1" id="KW-0067">ATP-binding</keyword>
<keyword evidence="1" id="KW-0547">Nucleotide-binding</keyword>
<keyword evidence="1" id="KW-0378">Hydrolase</keyword>
<dbReference type="GO" id="GO:0004386">
    <property type="term" value="F:helicase activity"/>
    <property type="evidence" value="ECO:0007669"/>
    <property type="project" value="UniProtKB-KW"/>
</dbReference>
<accession>A0ABR2M911</accession>
<dbReference type="Proteomes" id="UP001412067">
    <property type="component" value="Unassembled WGS sequence"/>
</dbReference>
<dbReference type="EMBL" id="JBBWWR010000011">
    <property type="protein sequence ID" value="KAK8960159.1"/>
    <property type="molecule type" value="Genomic_DNA"/>
</dbReference>
<evidence type="ECO:0000313" key="1">
    <source>
        <dbReference type="EMBL" id="KAK8960159.1"/>
    </source>
</evidence>
<sequence length="233" mass="26540">MQILKIHRGLKVGLPDPEEEEILEESEIEELPRVGRPGGRQSRLAVWGGFGGAMELEGEEDSFDYDAEGLLRRSVVKKIGRRWLMPERRRRIDSGTLEESKGMCGAVDAGAVDDRCSLKIASLPYTNTNRRLEQQFDLSWKCNGEGDQEENDEMKRVQILIFSQFTKLIDLLDYYLSEIGMEVCRIDGGGKRRRTFGTGGEGCGWNPSVFFHFPRHGRCKQNKCSNRSFDYPP</sequence>
<dbReference type="InterPro" id="IPR027417">
    <property type="entry name" value="P-loop_NTPase"/>
</dbReference>